<evidence type="ECO:0000256" key="4">
    <source>
        <dbReference type="ARBA" id="ARBA00023004"/>
    </source>
</evidence>
<keyword evidence="5" id="KW-0561">Oxygen transport</keyword>
<keyword evidence="3" id="KW-0479">Metal-binding</keyword>
<dbReference type="WBParaSite" id="EEL_0000248801-mRNA-1">
    <property type="protein sequence ID" value="EEL_0000248801-mRNA-1"/>
    <property type="gene ID" value="EEL_0000248801"/>
</dbReference>
<dbReference type="AlphaFoldDB" id="A0A0R3RLX9"/>
<accession>A0A0R3RLX9</accession>
<evidence type="ECO:0000256" key="3">
    <source>
        <dbReference type="ARBA" id="ARBA00022723"/>
    </source>
</evidence>
<feature type="domain" description="Globin" evidence="6">
    <location>
        <begin position="23"/>
        <end position="169"/>
    </location>
</feature>
<dbReference type="GO" id="GO:0020037">
    <property type="term" value="F:heme binding"/>
    <property type="evidence" value="ECO:0007669"/>
    <property type="project" value="InterPro"/>
</dbReference>
<comment type="subunit">
    <text evidence="1">Monomer.</text>
</comment>
<dbReference type="InterPro" id="IPR000971">
    <property type="entry name" value="Globin"/>
</dbReference>
<dbReference type="InterPro" id="IPR044399">
    <property type="entry name" value="Mb-like_M"/>
</dbReference>
<keyword evidence="7" id="KW-1185">Reference proteome</keyword>
<dbReference type="GO" id="GO:0005506">
    <property type="term" value="F:iron ion binding"/>
    <property type="evidence" value="ECO:0007669"/>
    <property type="project" value="InterPro"/>
</dbReference>
<reference evidence="8" key="1">
    <citation type="submission" date="2017-02" db="UniProtKB">
        <authorList>
            <consortium name="WormBaseParasite"/>
        </authorList>
    </citation>
    <scope>IDENTIFICATION</scope>
</reference>
<dbReference type="PROSITE" id="PS01033">
    <property type="entry name" value="GLOBIN"/>
    <property type="match status" value="1"/>
</dbReference>
<keyword evidence="5" id="KW-0813">Transport</keyword>
<dbReference type="SUPFAM" id="SSF46458">
    <property type="entry name" value="Globin-like"/>
    <property type="match status" value="1"/>
</dbReference>
<name>A0A0R3RLX9_9BILA</name>
<dbReference type="GO" id="GO:0016491">
    <property type="term" value="F:oxidoreductase activity"/>
    <property type="evidence" value="ECO:0007669"/>
    <property type="project" value="TreeGrafter"/>
</dbReference>
<evidence type="ECO:0000259" key="6">
    <source>
        <dbReference type="PROSITE" id="PS01033"/>
    </source>
</evidence>
<organism evidence="7 8">
    <name type="scientific">Elaeophora elaphi</name>
    <dbReference type="NCBI Taxonomy" id="1147741"/>
    <lineage>
        <taxon>Eukaryota</taxon>
        <taxon>Metazoa</taxon>
        <taxon>Ecdysozoa</taxon>
        <taxon>Nematoda</taxon>
        <taxon>Chromadorea</taxon>
        <taxon>Rhabditida</taxon>
        <taxon>Spirurina</taxon>
        <taxon>Spiruromorpha</taxon>
        <taxon>Filarioidea</taxon>
        <taxon>Onchocercidae</taxon>
        <taxon>Elaeophora</taxon>
    </lineage>
</organism>
<sequence length="169" mass="19750">MYVESKRHANDDLSEICSEELKRLSAKQRCIIQETFKYLYNDCDKNGHKIFILLFSDFPEYKQIWPQFRGIPDSSIITACAVKNHGSVYMAGLRTIIDSMQDEEKLVETISKITAAHLKWRIYKYHIMNMLKEVIVTLQSYPPCQGKEVEDAWFILFDVIGNLVDKFSK</sequence>
<dbReference type="GO" id="GO:0019825">
    <property type="term" value="F:oxygen binding"/>
    <property type="evidence" value="ECO:0007669"/>
    <property type="project" value="InterPro"/>
</dbReference>
<protein>
    <submittedName>
        <fullName evidence="8">GLOBIN domain-containing protein</fullName>
    </submittedName>
</protein>
<dbReference type="CDD" id="cd01040">
    <property type="entry name" value="Mb-like"/>
    <property type="match status" value="1"/>
</dbReference>
<dbReference type="InterPro" id="IPR013314">
    <property type="entry name" value="Globin_lamprey/hagfish"/>
</dbReference>
<dbReference type="PANTHER" id="PTHR46783">
    <property type="entry name" value="CYTOGLOBIN"/>
    <property type="match status" value="1"/>
</dbReference>
<dbReference type="Gene3D" id="1.10.490.10">
    <property type="entry name" value="Globins"/>
    <property type="match status" value="1"/>
</dbReference>
<evidence type="ECO:0000256" key="5">
    <source>
        <dbReference type="RuleBase" id="RU000356"/>
    </source>
</evidence>
<evidence type="ECO:0000256" key="2">
    <source>
        <dbReference type="ARBA" id="ARBA00022617"/>
    </source>
</evidence>
<keyword evidence="2 5" id="KW-0349">Heme</keyword>
<evidence type="ECO:0000256" key="1">
    <source>
        <dbReference type="ARBA" id="ARBA00011245"/>
    </source>
</evidence>
<evidence type="ECO:0000313" key="8">
    <source>
        <dbReference type="WBParaSite" id="EEL_0000248801-mRNA-1"/>
    </source>
</evidence>
<keyword evidence="4" id="KW-0408">Iron</keyword>
<dbReference type="GO" id="GO:0005344">
    <property type="term" value="F:oxygen carrier activity"/>
    <property type="evidence" value="ECO:0007669"/>
    <property type="project" value="UniProtKB-KW"/>
</dbReference>
<dbReference type="STRING" id="1147741.A0A0R3RLX9"/>
<dbReference type="PANTHER" id="PTHR46783:SF1">
    <property type="entry name" value="CYTOGLOBIN-1-RELATED"/>
    <property type="match status" value="1"/>
</dbReference>
<comment type="similarity">
    <text evidence="5">Belongs to the globin family.</text>
</comment>
<dbReference type="Pfam" id="PF00042">
    <property type="entry name" value="Globin"/>
    <property type="match status" value="1"/>
</dbReference>
<proteinExistence type="inferred from homology"/>
<evidence type="ECO:0000313" key="7">
    <source>
        <dbReference type="Proteomes" id="UP000050640"/>
    </source>
</evidence>
<dbReference type="InterPro" id="IPR009050">
    <property type="entry name" value="Globin-like_sf"/>
</dbReference>
<dbReference type="Proteomes" id="UP000050640">
    <property type="component" value="Unplaced"/>
</dbReference>
<dbReference type="InterPro" id="IPR012292">
    <property type="entry name" value="Globin/Proto"/>
</dbReference>